<feature type="region of interest" description="Disordered" evidence="1">
    <location>
        <begin position="1"/>
        <end position="32"/>
    </location>
</feature>
<evidence type="ECO:0000313" key="2">
    <source>
        <dbReference type="EMBL" id="EMA57757.1"/>
    </source>
</evidence>
<keyword evidence="3" id="KW-1185">Reference proteome</keyword>
<name>M0NIF9_9EURY</name>
<dbReference type="PATRIC" id="fig|1230456.3.peg.3288"/>
<feature type="compositionally biased region" description="Acidic residues" evidence="1">
    <location>
        <begin position="140"/>
        <end position="158"/>
    </location>
</feature>
<sequence length="536" mass="57438">MFENADVTTTNVSHAVSEGTDSTGDDEGGFEEDPSLLRVIADEDADAFEYSFTVDGRVEHIVDGDYPSNPDASAPDTIHENDDGSYTVEGVVAGYTGDSTRWGGDSYRFTGDFSAFSLNGVAAVTIDGETVDPARLVSGSDDETSDGTGDDTTSDDGSENILRVIADEDADAFEYSFTVDGRVEHIVDGDYPSNPDASAPDTIRENDDGSYTVEGVVAGYTGDSTRWGGDSYRFTGELIEFSKAGPAEVVVNGDVIDPDEYTIQESRTLRVIADEDADAFEYSFTVDGRVEHIVDGDYPSNPDVSAPDTIRENDDGSYTVEGVVAGYTGDSTRWGGDSYRITGAIVSMRLQGQADVLLEGEVVDPDDYGLPNRLTIIGSGSTSTYDFTVDGELRKDPNGSLDGELEMSGSSAEGSVVNGVDSFRFEGDITHFQFEGEAGVYLDDQQVEPTLLQTEEDPTLQSWIVVEGVGHVTEYAFSVSGHVRKSPDLGPVETDDVIKGNAIEGVADTETDGYRFSGDLESLEIRGTADLRFNEN</sequence>
<organism evidence="2 3">
    <name type="scientific">Halorubrum kocurii JCM 14978</name>
    <dbReference type="NCBI Taxonomy" id="1230456"/>
    <lineage>
        <taxon>Archaea</taxon>
        <taxon>Methanobacteriati</taxon>
        <taxon>Methanobacteriota</taxon>
        <taxon>Stenosarchaea group</taxon>
        <taxon>Halobacteria</taxon>
        <taxon>Halobacteriales</taxon>
        <taxon>Haloferacaceae</taxon>
        <taxon>Halorubrum</taxon>
    </lineage>
</organism>
<comment type="caution">
    <text evidence="2">The sequence shown here is derived from an EMBL/GenBank/DDBJ whole genome shotgun (WGS) entry which is preliminary data.</text>
</comment>
<reference evidence="2 3" key="1">
    <citation type="journal article" date="2014" name="PLoS Genet.">
        <title>Phylogenetically driven sequencing of extremely halophilic archaea reveals strategies for static and dynamic osmo-response.</title>
        <authorList>
            <person name="Becker E.A."/>
            <person name="Seitzer P.M."/>
            <person name="Tritt A."/>
            <person name="Larsen D."/>
            <person name="Krusor M."/>
            <person name="Yao A.I."/>
            <person name="Wu D."/>
            <person name="Madern D."/>
            <person name="Eisen J.A."/>
            <person name="Darling A.E."/>
            <person name="Facciotti M.T."/>
        </authorList>
    </citation>
    <scope>NUCLEOTIDE SEQUENCE [LARGE SCALE GENOMIC DNA]</scope>
    <source>
        <strain evidence="2 3">JCM 14978</strain>
    </source>
</reference>
<accession>M0NIF9</accession>
<proteinExistence type="predicted"/>
<gene>
    <name evidence="2" type="ORF">C468_16505</name>
</gene>
<feature type="region of interest" description="Disordered" evidence="1">
    <location>
        <begin position="63"/>
        <end position="84"/>
    </location>
</feature>
<evidence type="ECO:0000256" key="1">
    <source>
        <dbReference type="SAM" id="MobiDB-lite"/>
    </source>
</evidence>
<feature type="region of interest" description="Disordered" evidence="1">
    <location>
        <begin position="188"/>
        <end position="209"/>
    </location>
</feature>
<feature type="region of interest" description="Disordered" evidence="1">
    <location>
        <begin position="133"/>
        <end position="159"/>
    </location>
</feature>
<feature type="compositionally biased region" description="Polar residues" evidence="1">
    <location>
        <begin position="1"/>
        <end position="14"/>
    </location>
</feature>
<evidence type="ECO:0000313" key="3">
    <source>
        <dbReference type="Proteomes" id="UP000011546"/>
    </source>
</evidence>
<protein>
    <submittedName>
        <fullName evidence="2">Uncharacterized protein</fullName>
    </submittedName>
</protein>
<dbReference type="EMBL" id="AOJH01000101">
    <property type="protein sequence ID" value="EMA57757.1"/>
    <property type="molecule type" value="Genomic_DNA"/>
</dbReference>
<dbReference type="Proteomes" id="UP000011546">
    <property type="component" value="Unassembled WGS sequence"/>
</dbReference>
<dbReference type="AlphaFoldDB" id="M0NIF9"/>
<feature type="compositionally biased region" description="Acidic residues" evidence="1">
    <location>
        <begin position="23"/>
        <end position="32"/>
    </location>
</feature>